<gene>
    <name evidence="1" type="ORF">HHI36_013141</name>
</gene>
<comment type="caution">
    <text evidence="1">The sequence shown here is derived from an EMBL/GenBank/DDBJ whole genome shotgun (WGS) entry which is preliminary data.</text>
</comment>
<accession>A0ABD2NGZ5</accession>
<proteinExistence type="predicted"/>
<evidence type="ECO:0000313" key="2">
    <source>
        <dbReference type="Proteomes" id="UP001516400"/>
    </source>
</evidence>
<organism evidence="1 2">
    <name type="scientific">Cryptolaemus montrouzieri</name>
    <dbReference type="NCBI Taxonomy" id="559131"/>
    <lineage>
        <taxon>Eukaryota</taxon>
        <taxon>Metazoa</taxon>
        <taxon>Ecdysozoa</taxon>
        <taxon>Arthropoda</taxon>
        <taxon>Hexapoda</taxon>
        <taxon>Insecta</taxon>
        <taxon>Pterygota</taxon>
        <taxon>Neoptera</taxon>
        <taxon>Endopterygota</taxon>
        <taxon>Coleoptera</taxon>
        <taxon>Polyphaga</taxon>
        <taxon>Cucujiformia</taxon>
        <taxon>Coccinelloidea</taxon>
        <taxon>Coccinellidae</taxon>
        <taxon>Scymninae</taxon>
        <taxon>Scymnini</taxon>
        <taxon>Cryptolaemus</taxon>
    </lineage>
</organism>
<sequence>MLLVPIVDIPEKPQSRRSARKPYNTPPVRKPILQIKRKLNTINTGDYEWTDDDFASTRFPEIGELEEIVGRREIKITKEYVNGGELKTKQTFITEMKEGKDLNETIEILRNWKYSKVRNQRKNSAMACHGKILSE</sequence>
<name>A0ABD2NGZ5_9CUCU</name>
<dbReference type="Proteomes" id="UP001516400">
    <property type="component" value="Unassembled WGS sequence"/>
</dbReference>
<protein>
    <submittedName>
        <fullName evidence="1">Uncharacterized protein</fullName>
    </submittedName>
</protein>
<dbReference type="AlphaFoldDB" id="A0ABD2NGZ5"/>
<reference evidence="1 2" key="1">
    <citation type="journal article" date="2021" name="BMC Biol.">
        <title>Horizontally acquired antibacterial genes associated with adaptive radiation of ladybird beetles.</title>
        <authorList>
            <person name="Li H.S."/>
            <person name="Tang X.F."/>
            <person name="Huang Y.H."/>
            <person name="Xu Z.Y."/>
            <person name="Chen M.L."/>
            <person name="Du X.Y."/>
            <person name="Qiu B.Y."/>
            <person name="Chen P.T."/>
            <person name="Zhang W."/>
            <person name="Slipinski A."/>
            <person name="Escalona H.E."/>
            <person name="Waterhouse R.M."/>
            <person name="Zwick A."/>
            <person name="Pang H."/>
        </authorList>
    </citation>
    <scope>NUCLEOTIDE SEQUENCE [LARGE SCALE GENOMIC DNA]</scope>
    <source>
        <strain evidence="1">SYSU2018</strain>
    </source>
</reference>
<dbReference type="EMBL" id="JABFTP020000103">
    <property type="protein sequence ID" value="KAL3277799.1"/>
    <property type="molecule type" value="Genomic_DNA"/>
</dbReference>
<evidence type="ECO:0000313" key="1">
    <source>
        <dbReference type="EMBL" id="KAL3277799.1"/>
    </source>
</evidence>
<keyword evidence="2" id="KW-1185">Reference proteome</keyword>